<proteinExistence type="predicted"/>
<organism evidence="1 2">
    <name type="scientific">Boeremia exigua</name>
    <dbReference type="NCBI Taxonomy" id="749465"/>
    <lineage>
        <taxon>Eukaryota</taxon>
        <taxon>Fungi</taxon>
        <taxon>Dikarya</taxon>
        <taxon>Ascomycota</taxon>
        <taxon>Pezizomycotina</taxon>
        <taxon>Dothideomycetes</taxon>
        <taxon>Pleosporomycetidae</taxon>
        <taxon>Pleosporales</taxon>
        <taxon>Pleosporineae</taxon>
        <taxon>Didymellaceae</taxon>
        <taxon>Boeremia</taxon>
    </lineage>
</organism>
<accession>A0ACC2HWY6</accession>
<comment type="caution">
    <text evidence="1">The sequence shown here is derived from an EMBL/GenBank/DDBJ whole genome shotgun (WGS) entry which is preliminary data.</text>
</comment>
<name>A0ACC2HWY6_9PLEO</name>
<dbReference type="EMBL" id="JAPHNI010000943">
    <property type="protein sequence ID" value="KAJ8107375.1"/>
    <property type="molecule type" value="Genomic_DNA"/>
</dbReference>
<reference evidence="1" key="1">
    <citation type="submission" date="2022-11" db="EMBL/GenBank/DDBJ databases">
        <title>Genome Sequence of Boeremia exigua.</title>
        <authorList>
            <person name="Buettner E."/>
        </authorList>
    </citation>
    <scope>NUCLEOTIDE SEQUENCE</scope>
    <source>
        <strain evidence="1">CU02</strain>
    </source>
</reference>
<evidence type="ECO:0000313" key="1">
    <source>
        <dbReference type="EMBL" id="KAJ8107375.1"/>
    </source>
</evidence>
<sequence>MQPHQRLQRKQIPHQDAPALRDAPHHPLAPELFAATVVPQVTQGAVGAAVVDVEGHADPAEVAHEVEGGGGAEGAED</sequence>
<gene>
    <name evidence="1" type="ORF">OPT61_g8912</name>
</gene>
<dbReference type="Proteomes" id="UP001153331">
    <property type="component" value="Unassembled WGS sequence"/>
</dbReference>
<protein>
    <submittedName>
        <fullName evidence="1">Uncharacterized protein</fullName>
    </submittedName>
</protein>
<evidence type="ECO:0000313" key="2">
    <source>
        <dbReference type="Proteomes" id="UP001153331"/>
    </source>
</evidence>
<keyword evidence="2" id="KW-1185">Reference proteome</keyword>